<protein>
    <submittedName>
        <fullName evidence="1">Uncharacterized protein</fullName>
    </submittedName>
</protein>
<organism evidence="1">
    <name type="scientific">marine metagenome</name>
    <dbReference type="NCBI Taxonomy" id="408172"/>
    <lineage>
        <taxon>unclassified sequences</taxon>
        <taxon>metagenomes</taxon>
        <taxon>ecological metagenomes</taxon>
    </lineage>
</organism>
<gene>
    <name evidence="1" type="ORF">METZ01_LOCUS409514</name>
</gene>
<feature type="non-terminal residue" evidence="1">
    <location>
        <position position="57"/>
    </location>
</feature>
<dbReference type="EMBL" id="UINC01158879">
    <property type="protein sequence ID" value="SVD56660.1"/>
    <property type="molecule type" value="Genomic_DNA"/>
</dbReference>
<name>A0A382WDQ1_9ZZZZ</name>
<evidence type="ECO:0000313" key="1">
    <source>
        <dbReference type="EMBL" id="SVD56660.1"/>
    </source>
</evidence>
<reference evidence="1" key="1">
    <citation type="submission" date="2018-05" db="EMBL/GenBank/DDBJ databases">
        <authorList>
            <person name="Lanie J.A."/>
            <person name="Ng W.-L."/>
            <person name="Kazmierczak K.M."/>
            <person name="Andrzejewski T.M."/>
            <person name="Davidsen T.M."/>
            <person name="Wayne K.J."/>
            <person name="Tettelin H."/>
            <person name="Glass J.I."/>
            <person name="Rusch D."/>
            <person name="Podicherti R."/>
            <person name="Tsui H.-C.T."/>
            <person name="Winkler M.E."/>
        </authorList>
    </citation>
    <scope>NUCLEOTIDE SEQUENCE</scope>
</reference>
<dbReference type="AlphaFoldDB" id="A0A382WDQ1"/>
<proteinExistence type="predicted"/>
<sequence length="57" mass="6171">MKKTILSSIILIMPLCIFGQNWAGTWRVSPEAGALHVGPGDGSTWWANSLDDVTTRA</sequence>
<accession>A0A382WDQ1</accession>